<evidence type="ECO:0000259" key="9">
    <source>
        <dbReference type="PROSITE" id="PS52029"/>
    </source>
</evidence>
<keyword evidence="6 7" id="KW-0961">Cell wall biogenesis/degradation</keyword>
<feature type="compositionally biased region" description="Polar residues" evidence="8">
    <location>
        <begin position="398"/>
        <end position="409"/>
    </location>
</feature>
<reference evidence="10" key="2">
    <citation type="submission" date="2023-02" db="EMBL/GenBank/DDBJ databases">
        <authorList>
            <person name="Rayyan A."/>
            <person name="Meyer T."/>
            <person name="Kyndt J.A."/>
        </authorList>
    </citation>
    <scope>NUCLEOTIDE SEQUENCE</scope>
    <source>
        <strain evidence="10">DSM 9987</strain>
    </source>
</reference>
<protein>
    <submittedName>
        <fullName evidence="10">Murein L,D-transpeptidase</fullName>
    </submittedName>
</protein>
<reference evidence="10" key="1">
    <citation type="journal article" date="2023" name="Microbiol Resour">
        <title>Genome Sequences of Rhodoplanes serenus and Two Thermotolerant Strains, Rhodoplanes tepidamans and 'Rhodoplanes cryptolactis,' Further Refine the Genus.</title>
        <authorList>
            <person name="Rayyan A.A."/>
            <person name="Kyndt J.A."/>
        </authorList>
    </citation>
    <scope>NUCLEOTIDE SEQUENCE</scope>
    <source>
        <strain evidence="10">DSM 9987</strain>
    </source>
</reference>
<comment type="caution">
    <text evidence="10">The sequence shown here is derived from an EMBL/GenBank/DDBJ whole genome shotgun (WGS) entry which is preliminary data.</text>
</comment>
<keyword evidence="11" id="KW-1185">Reference proteome</keyword>
<dbReference type="EMBL" id="JAQQLI010000002">
    <property type="protein sequence ID" value="MDC7784550.1"/>
    <property type="molecule type" value="Genomic_DNA"/>
</dbReference>
<evidence type="ECO:0000313" key="11">
    <source>
        <dbReference type="Proteomes" id="UP001165652"/>
    </source>
</evidence>
<dbReference type="Proteomes" id="UP001165652">
    <property type="component" value="Unassembled WGS sequence"/>
</dbReference>
<evidence type="ECO:0000256" key="4">
    <source>
        <dbReference type="ARBA" id="ARBA00022960"/>
    </source>
</evidence>
<gene>
    <name evidence="10" type="ORF">PQJ73_02540</name>
</gene>
<dbReference type="SUPFAM" id="SSF141523">
    <property type="entry name" value="L,D-transpeptidase catalytic domain-like"/>
    <property type="match status" value="1"/>
</dbReference>
<feature type="compositionally biased region" description="Low complexity" evidence="8">
    <location>
        <begin position="375"/>
        <end position="397"/>
    </location>
</feature>
<evidence type="ECO:0000256" key="7">
    <source>
        <dbReference type="PROSITE-ProRule" id="PRU01373"/>
    </source>
</evidence>
<dbReference type="PANTHER" id="PTHR36699">
    <property type="entry name" value="LD-TRANSPEPTIDASE"/>
    <property type="match status" value="1"/>
</dbReference>
<accession>A0ABT5J684</accession>
<keyword evidence="3" id="KW-0808">Transferase</keyword>
<sequence length="477" mass="50039">MQPLSREMVATLEKKNMPVDSPILVRIFKEESELEVWKQDASGQYAHLKTYPICRWSGELGPKIKQGDRQAPEGFYTITPGQMNPNSSFHLAFNLGFPNAYDRANERTGAFLMVHGDCSSSGCYAMTDEQITEIYSLGREAFLGGQKSFQVQAYPFRMTALNMARHRNSPHMAFWRMIKEGNDHFEVTRQEPKVDVCEKRYVFDATPVSGSFSPTGRCPSFQVPDDVVAAVKTKQDHDERQFAHHVAQGVGTVAARTGSDGGMHPTFLAKINPNETFVSNGRKVGSLPPTRSGGKATLVYLPNSAPTAVASADPDTTAGVVGSTRVASADGDGALGGLFGGSGSGAASSGSGFGKWFGLGKSDDVPPPPNPKPAAAPAAKPATAARPAPAAKPAPAAGSQTMLASSSSRPVALGAIRPTTTAPTASAAAAKPQATAQTTSQSKTDSAPAAAYAGGSLMPGAKPVLSSSSFDNRWGGM</sequence>
<feature type="compositionally biased region" description="Pro residues" evidence="8">
    <location>
        <begin position="365"/>
        <end position="374"/>
    </location>
</feature>
<feature type="domain" description="L,D-TPase catalytic" evidence="9">
    <location>
        <begin position="23"/>
        <end position="154"/>
    </location>
</feature>
<dbReference type="InterPro" id="IPR038063">
    <property type="entry name" value="Transpep_catalytic_dom"/>
</dbReference>
<evidence type="ECO:0000256" key="3">
    <source>
        <dbReference type="ARBA" id="ARBA00022679"/>
    </source>
</evidence>
<comment type="similarity">
    <text evidence="2">Belongs to the YkuD family.</text>
</comment>
<proteinExistence type="inferred from homology"/>
<evidence type="ECO:0000256" key="8">
    <source>
        <dbReference type="SAM" id="MobiDB-lite"/>
    </source>
</evidence>
<name>A0ABT5J684_RHOTP</name>
<organism evidence="10 11">
    <name type="scientific">Rhodoplanes tepidamans</name>
    <name type="common">Rhodoplanes cryptolactis</name>
    <dbReference type="NCBI Taxonomy" id="200616"/>
    <lineage>
        <taxon>Bacteria</taxon>
        <taxon>Pseudomonadati</taxon>
        <taxon>Pseudomonadota</taxon>
        <taxon>Alphaproteobacteria</taxon>
        <taxon>Hyphomicrobiales</taxon>
        <taxon>Nitrobacteraceae</taxon>
        <taxon>Rhodoplanes</taxon>
    </lineage>
</organism>
<evidence type="ECO:0000313" key="10">
    <source>
        <dbReference type="EMBL" id="MDC7784550.1"/>
    </source>
</evidence>
<evidence type="ECO:0000256" key="1">
    <source>
        <dbReference type="ARBA" id="ARBA00004752"/>
    </source>
</evidence>
<feature type="active site" description="Proton donor/acceptor" evidence="7">
    <location>
        <position position="115"/>
    </location>
</feature>
<evidence type="ECO:0000256" key="5">
    <source>
        <dbReference type="ARBA" id="ARBA00022984"/>
    </source>
</evidence>
<keyword evidence="4 7" id="KW-0133">Cell shape</keyword>
<evidence type="ECO:0000256" key="6">
    <source>
        <dbReference type="ARBA" id="ARBA00023316"/>
    </source>
</evidence>
<feature type="region of interest" description="Disordered" evidence="8">
    <location>
        <begin position="358"/>
        <end position="477"/>
    </location>
</feature>
<keyword evidence="5 7" id="KW-0573">Peptidoglycan synthesis</keyword>
<dbReference type="InterPro" id="IPR005490">
    <property type="entry name" value="LD_TPept_cat_dom"/>
</dbReference>
<feature type="active site" description="Nucleophile" evidence="7">
    <location>
        <position position="123"/>
    </location>
</feature>
<dbReference type="PANTHER" id="PTHR36699:SF1">
    <property type="entry name" value="L,D-TRANSPEPTIDASE YAFK-RELATED"/>
    <property type="match status" value="1"/>
</dbReference>
<evidence type="ECO:0000256" key="2">
    <source>
        <dbReference type="ARBA" id="ARBA00005992"/>
    </source>
</evidence>
<comment type="pathway">
    <text evidence="1 7">Cell wall biogenesis; peptidoglycan biosynthesis.</text>
</comment>
<feature type="compositionally biased region" description="Low complexity" evidence="8">
    <location>
        <begin position="418"/>
        <end position="444"/>
    </location>
</feature>
<dbReference type="PROSITE" id="PS52029">
    <property type="entry name" value="LD_TPASE"/>
    <property type="match status" value="1"/>
</dbReference>
<dbReference type="RefSeq" id="WP_272775398.1">
    <property type="nucleotide sequence ID" value="NZ_JAQQLI010000002.1"/>
</dbReference>